<keyword evidence="3" id="KW-1185">Reference proteome</keyword>
<accession>A0ABY7BWE3</accession>
<evidence type="ECO:0000256" key="1">
    <source>
        <dbReference type="SAM" id="MobiDB-lite"/>
    </source>
</evidence>
<sequence length="55" mass="6004">MARKPNFNMERQERDKAKAAKKAAKLDAKIAKKEDDRASGPDRAAETDATGKGSE</sequence>
<dbReference type="EMBL" id="CP114029">
    <property type="protein sequence ID" value="WAP67251.1"/>
    <property type="molecule type" value="Genomic_DNA"/>
</dbReference>
<evidence type="ECO:0000313" key="3">
    <source>
        <dbReference type="Proteomes" id="UP001164020"/>
    </source>
</evidence>
<evidence type="ECO:0008006" key="4">
    <source>
        <dbReference type="Google" id="ProtNLM"/>
    </source>
</evidence>
<evidence type="ECO:0000313" key="2">
    <source>
        <dbReference type="EMBL" id="WAP67251.1"/>
    </source>
</evidence>
<dbReference type="RefSeq" id="WP_268879703.1">
    <property type="nucleotide sequence ID" value="NZ_CP114029.1"/>
</dbReference>
<reference evidence="2" key="1">
    <citation type="submission" date="2022-12" db="EMBL/GenBank/DDBJ databases">
        <title>Jiella pelagia sp. nov., isolated from phosphonate enriched culture of Northwest Pacific surface seawater.</title>
        <authorList>
            <person name="Shin D.Y."/>
            <person name="Hwang C.Y."/>
        </authorList>
    </citation>
    <scope>NUCLEOTIDE SEQUENCE</scope>
    <source>
        <strain evidence="2">HL-NP1</strain>
    </source>
</reference>
<name>A0ABY7BWE3_9HYPH</name>
<feature type="compositionally biased region" description="Basic and acidic residues" evidence="1">
    <location>
        <begin position="10"/>
        <end position="46"/>
    </location>
</feature>
<gene>
    <name evidence="2" type="ORF">OH818_16895</name>
</gene>
<dbReference type="Proteomes" id="UP001164020">
    <property type="component" value="Chromosome"/>
</dbReference>
<protein>
    <recommendedName>
        <fullName evidence="4">DUF4169 family protein</fullName>
    </recommendedName>
</protein>
<organism evidence="2 3">
    <name type="scientific">Jiella pelagia</name>
    <dbReference type="NCBI Taxonomy" id="2986949"/>
    <lineage>
        <taxon>Bacteria</taxon>
        <taxon>Pseudomonadati</taxon>
        <taxon>Pseudomonadota</taxon>
        <taxon>Alphaproteobacteria</taxon>
        <taxon>Hyphomicrobiales</taxon>
        <taxon>Aurantimonadaceae</taxon>
        <taxon>Jiella</taxon>
    </lineage>
</organism>
<proteinExistence type="predicted"/>
<feature type="region of interest" description="Disordered" evidence="1">
    <location>
        <begin position="1"/>
        <end position="55"/>
    </location>
</feature>